<sequence>MKALQFDATGDLSALRLVELQQPVPVYDEVLVEIKAAGLNPSDVKNVLGLFPYTTLPRIPGRDFAGIVVEGPEPLLGQEVWGSGRELGFIRDGSHAQFMTLPARAVAVKPACLSFGQAAACGVPFITALDALQRCQVDAGTRLLIIGAGAVASAANQLGRALGARSVMAVRRPESLDELRAQGVDAIALEPADSLGNRIGEAFAGEACDVLFDTTGHWLAAAVSLIGPGGRVAVIAAPAGGVVEVPVLDLYRRGGMIVGINSALYSVEDCAKMLNRIGRYFEQGECVTGGIARWGLEQGIDAYRACHEGRAGKVVLVP</sequence>
<dbReference type="Gene3D" id="3.40.50.720">
    <property type="entry name" value="NAD(P)-binding Rossmann-like Domain"/>
    <property type="match status" value="1"/>
</dbReference>
<evidence type="ECO:0000313" key="4">
    <source>
        <dbReference type="Proteomes" id="UP001596422"/>
    </source>
</evidence>
<gene>
    <name evidence="3" type="ORF">ACFQDL_23290</name>
</gene>
<dbReference type="InterPro" id="IPR013149">
    <property type="entry name" value="ADH-like_C"/>
</dbReference>
<dbReference type="InterPro" id="IPR011032">
    <property type="entry name" value="GroES-like_sf"/>
</dbReference>
<evidence type="ECO:0000259" key="2">
    <source>
        <dbReference type="SMART" id="SM00829"/>
    </source>
</evidence>
<protein>
    <submittedName>
        <fullName evidence="3">Zinc-binding alcohol dehydrogenase family protein</fullName>
    </submittedName>
</protein>
<reference evidence="4" key="1">
    <citation type="journal article" date="2019" name="Int. J. Syst. Evol. Microbiol.">
        <title>The Global Catalogue of Microorganisms (GCM) 10K type strain sequencing project: providing services to taxonomists for standard genome sequencing and annotation.</title>
        <authorList>
            <consortium name="The Broad Institute Genomics Platform"/>
            <consortium name="The Broad Institute Genome Sequencing Center for Infectious Disease"/>
            <person name="Wu L."/>
            <person name="Ma J."/>
        </authorList>
    </citation>
    <scope>NUCLEOTIDE SEQUENCE [LARGE SCALE GENOMIC DNA]</scope>
    <source>
        <strain evidence="4">NBRC 111756</strain>
    </source>
</reference>
<dbReference type="PANTHER" id="PTHR44154:SF1">
    <property type="entry name" value="QUINONE OXIDOREDUCTASE"/>
    <property type="match status" value="1"/>
</dbReference>
<comment type="caution">
    <text evidence="3">The sequence shown here is derived from an EMBL/GenBank/DDBJ whole genome shotgun (WGS) entry which is preliminary data.</text>
</comment>
<dbReference type="Proteomes" id="UP001596422">
    <property type="component" value="Unassembled WGS sequence"/>
</dbReference>
<dbReference type="PANTHER" id="PTHR44154">
    <property type="entry name" value="QUINONE OXIDOREDUCTASE"/>
    <property type="match status" value="1"/>
</dbReference>
<evidence type="ECO:0000256" key="1">
    <source>
        <dbReference type="ARBA" id="ARBA00022857"/>
    </source>
</evidence>
<dbReference type="Pfam" id="PF00107">
    <property type="entry name" value="ADH_zinc_N"/>
    <property type="match status" value="1"/>
</dbReference>
<organism evidence="3 4">
    <name type="scientific">Marinobacterium aestuariivivens</name>
    <dbReference type="NCBI Taxonomy" id="1698799"/>
    <lineage>
        <taxon>Bacteria</taxon>
        <taxon>Pseudomonadati</taxon>
        <taxon>Pseudomonadota</taxon>
        <taxon>Gammaproteobacteria</taxon>
        <taxon>Oceanospirillales</taxon>
        <taxon>Oceanospirillaceae</taxon>
        <taxon>Marinobacterium</taxon>
    </lineage>
</organism>
<dbReference type="Pfam" id="PF08240">
    <property type="entry name" value="ADH_N"/>
    <property type="match status" value="1"/>
</dbReference>
<proteinExistence type="predicted"/>
<keyword evidence="1" id="KW-0521">NADP</keyword>
<dbReference type="EMBL" id="JBHSWE010000001">
    <property type="protein sequence ID" value="MFC6672670.1"/>
    <property type="molecule type" value="Genomic_DNA"/>
</dbReference>
<dbReference type="InterPro" id="IPR036291">
    <property type="entry name" value="NAD(P)-bd_dom_sf"/>
</dbReference>
<keyword evidence="4" id="KW-1185">Reference proteome</keyword>
<name>A0ABW2A5K9_9GAMM</name>
<dbReference type="InterPro" id="IPR020843">
    <property type="entry name" value="ER"/>
</dbReference>
<feature type="domain" description="Enoyl reductase (ER)" evidence="2">
    <location>
        <begin position="10"/>
        <end position="316"/>
    </location>
</feature>
<dbReference type="SUPFAM" id="SSF50129">
    <property type="entry name" value="GroES-like"/>
    <property type="match status" value="1"/>
</dbReference>
<dbReference type="InterPro" id="IPR013154">
    <property type="entry name" value="ADH-like_N"/>
</dbReference>
<dbReference type="RefSeq" id="WP_379911094.1">
    <property type="nucleotide sequence ID" value="NZ_JBHSWE010000001.1"/>
</dbReference>
<dbReference type="InterPro" id="IPR051603">
    <property type="entry name" value="Zinc-ADH_QOR/CCCR"/>
</dbReference>
<dbReference type="SMART" id="SM00829">
    <property type="entry name" value="PKS_ER"/>
    <property type="match status" value="1"/>
</dbReference>
<dbReference type="Gene3D" id="3.90.180.10">
    <property type="entry name" value="Medium-chain alcohol dehydrogenases, catalytic domain"/>
    <property type="match status" value="1"/>
</dbReference>
<dbReference type="SUPFAM" id="SSF51735">
    <property type="entry name" value="NAD(P)-binding Rossmann-fold domains"/>
    <property type="match status" value="1"/>
</dbReference>
<evidence type="ECO:0000313" key="3">
    <source>
        <dbReference type="EMBL" id="MFC6672670.1"/>
    </source>
</evidence>
<accession>A0ABW2A5K9</accession>